<evidence type="ECO:0000256" key="7">
    <source>
        <dbReference type="SAM" id="MobiDB-lite"/>
    </source>
</evidence>
<keyword evidence="4 8" id="KW-1133">Transmembrane helix</keyword>
<sequence length="421" mass="45053">MSTQTASMDGLFTLLSLSVVMAVASFLAGILPLSLSMSASRLRLISTIGMGVLVGTSMVVIIPEGVETLYSASEIGHAHSHTARHILSTPNQHAQWPESRAVEDWHVVSARGAARDINPFDVPGPVIPADLEAPPRTPTAAGRVGIMDLEDNTQKESDTEDGTHEDDKESNHAWIGVALLAGFMLMYLVDKVPQYSQPTKAKAKTHHIALNNLGRRFNLTTSLDREEEAETFLDSSEGSQIRNRSFATTIGLVIHAAADGIALGASSTATNSGLSFVIFFAIMIHKAPAAFGLTSVLIKQGLSKRAARGHLVLFSLAAPVGAILTWILAKVVGGGRTHSAQTTTWWTGMLLLFSAGTFLYVAMHSMQETASSHEQHMNGQPNGYIDGRETAQSEPKASWKDLAAACFGMILPLFLQVGHAH</sequence>
<evidence type="ECO:0000256" key="4">
    <source>
        <dbReference type="ARBA" id="ARBA00022989"/>
    </source>
</evidence>
<dbReference type="PANTHER" id="PTHR16133">
    <property type="entry name" value="SOLUTE CARRIER FAMILY 39 ZINC TRANSPORTER , MEMBER 9-RELATED"/>
    <property type="match status" value="1"/>
</dbReference>
<feature type="transmembrane region" description="Helical" evidence="8">
    <location>
        <begin position="42"/>
        <end position="62"/>
    </location>
</feature>
<keyword evidence="5" id="KW-0333">Golgi apparatus</keyword>
<proteinExistence type="predicted"/>
<comment type="caution">
    <text evidence="9">The sequence shown here is derived from an EMBL/GenBank/DDBJ whole genome shotgun (WGS) entry which is preliminary data.</text>
</comment>
<keyword evidence="3 8" id="KW-0812">Transmembrane</keyword>
<feature type="compositionally biased region" description="Basic and acidic residues" evidence="7">
    <location>
        <begin position="152"/>
        <end position="169"/>
    </location>
</feature>
<protein>
    <recommendedName>
        <fullName evidence="11">Zinc/iron permease</fullName>
    </recommendedName>
</protein>
<dbReference type="InterPro" id="IPR045891">
    <property type="entry name" value="ZIP9"/>
</dbReference>
<name>A0ABR0J3M2_9EURO</name>
<evidence type="ECO:0000256" key="5">
    <source>
        <dbReference type="ARBA" id="ARBA00023034"/>
    </source>
</evidence>
<organism evidence="9 10">
    <name type="scientific">Exophiala sideris</name>
    <dbReference type="NCBI Taxonomy" id="1016849"/>
    <lineage>
        <taxon>Eukaryota</taxon>
        <taxon>Fungi</taxon>
        <taxon>Dikarya</taxon>
        <taxon>Ascomycota</taxon>
        <taxon>Pezizomycotina</taxon>
        <taxon>Eurotiomycetes</taxon>
        <taxon>Chaetothyriomycetidae</taxon>
        <taxon>Chaetothyriales</taxon>
        <taxon>Herpotrichiellaceae</taxon>
        <taxon>Exophiala</taxon>
    </lineage>
</organism>
<dbReference type="InterPro" id="IPR003689">
    <property type="entry name" value="ZIP"/>
</dbReference>
<feature type="region of interest" description="Disordered" evidence="7">
    <location>
        <begin position="148"/>
        <end position="169"/>
    </location>
</feature>
<evidence type="ECO:0000256" key="3">
    <source>
        <dbReference type="ARBA" id="ARBA00022692"/>
    </source>
</evidence>
<reference evidence="9 10" key="1">
    <citation type="submission" date="2023-08" db="EMBL/GenBank/DDBJ databases">
        <title>Black Yeasts Isolated from many extreme environments.</title>
        <authorList>
            <person name="Coleine C."/>
            <person name="Stajich J.E."/>
            <person name="Selbmann L."/>
        </authorList>
    </citation>
    <scope>NUCLEOTIDE SEQUENCE [LARGE SCALE GENOMIC DNA]</scope>
    <source>
        <strain evidence="9 10">CCFEE 6328</strain>
    </source>
</reference>
<feature type="transmembrane region" description="Helical" evidence="8">
    <location>
        <begin position="246"/>
        <end position="265"/>
    </location>
</feature>
<evidence type="ECO:0000256" key="6">
    <source>
        <dbReference type="ARBA" id="ARBA00023136"/>
    </source>
</evidence>
<dbReference type="Pfam" id="PF02535">
    <property type="entry name" value="Zip"/>
    <property type="match status" value="1"/>
</dbReference>
<evidence type="ECO:0000256" key="1">
    <source>
        <dbReference type="ARBA" id="ARBA00004127"/>
    </source>
</evidence>
<evidence type="ECO:0000313" key="9">
    <source>
        <dbReference type="EMBL" id="KAK5055448.1"/>
    </source>
</evidence>
<comment type="subcellular location">
    <subcellularLocation>
        <location evidence="1">Endomembrane system</location>
        <topology evidence="1">Multi-pass membrane protein</topology>
    </subcellularLocation>
    <subcellularLocation>
        <location evidence="2">Golgi apparatus membrane</location>
    </subcellularLocation>
</comment>
<feature type="transmembrane region" description="Helical" evidence="8">
    <location>
        <begin position="344"/>
        <end position="363"/>
    </location>
</feature>
<accession>A0ABR0J3M2</accession>
<feature type="transmembrane region" description="Helical" evidence="8">
    <location>
        <begin position="310"/>
        <end position="332"/>
    </location>
</feature>
<feature type="transmembrane region" description="Helical" evidence="8">
    <location>
        <begin position="172"/>
        <end position="189"/>
    </location>
</feature>
<evidence type="ECO:0000313" key="10">
    <source>
        <dbReference type="Proteomes" id="UP001345691"/>
    </source>
</evidence>
<dbReference type="EMBL" id="JAVRRF010000020">
    <property type="protein sequence ID" value="KAK5055448.1"/>
    <property type="molecule type" value="Genomic_DNA"/>
</dbReference>
<dbReference type="PANTHER" id="PTHR16133:SF0">
    <property type="entry name" value="ZINC_IRON REGULATED TRANSPORTER-RELATED PROTEIN 102B, ISOFORM E"/>
    <property type="match status" value="1"/>
</dbReference>
<evidence type="ECO:0008006" key="11">
    <source>
        <dbReference type="Google" id="ProtNLM"/>
    </source>
</evidence>
<evidence type="ECO:0000256" key="2">
    <source>
        <dbReference type="ARBA" id="ARBA00004394"/>
    </source>
</evidence>
<feature type="transmembrane region" description="Helical" evidence="8">
    <location>
        <begin position="12"/>
        <end position="35"/>
    </location>
</feature>
<dbReference type="Proteomes" id="UP001345691">
    <property type="component" value="Unassembled WGS sequence"/>
</dbReference>
<gene>
    <name evidence="9" type="ORF">LTR69_008281</name>
</gene>
<evidence type="ECO:0000256" key="8">
    <source>
        <dbReference type="SAM" id="Phobius"/>
    </source>
</evidence>
<keyword evidence="6 8" id="KW-0472">Membrane</keyword>
<feature type="transmembrane region" description="Helical" evidence="8">
    <location>
        <begin position="277"/>
        <end position="298"/>
    </location>
</feature>
<keyword evidence="10" id="KW-1185">Reference proteome</keyword>